<dbReference type="Proteomes" id="UP001152759">
    <property type="component" value="Chromosome 4"/>
</dbReference>
<evidence type="ECO:0000256" key="1">
    <source>
        <dbReference type="SAM" id="MobiDB-lite"/>
    </source>
</evidence>
<evidence type="ECO:0000313" key="4">
    <source>
        <dbReference type="Proteomes" id="UP001152759"/>
    </source>
</evidence>
<proteinExistence type="predicted"/>
<feature type="transmembrane region" description="Helical" evidence="2">
    <location>
        <begin position="215"/>
        <end position="233"/>
    </location>
</feature>
<organism evidence="3 4">
    <name type="scientific">Bemisia tabaci</name>
    <name type="common">Sweetpotato whitefly</name>
    <name type="synonym">Aleurodes tabaci</name>
    <dbReference type="NCBI Taxonomy" id="7038"/>
    <lineage>
        <taxon>Eukaryota</taxon>
        <taxon>Metazoa</taxon>
        <taxon>Ecdysozoa</taxon>
        <taxon>Arthropoda</taxon>
        <taxon>Hexapoda</taxon>
        <taxon>Insecta</taxon>
        <taxon>Pterygota</taxon>
        <taxon>Neoptera</taxon>
        <taxon>Paraneoptera</taxon>
        <taxon>Hemiptera</taxon>
        <taxon>Sternorrhyncha</taxon>
        <taxon>Aleyrodoidea</taxon>
        <taxon>Aleyrodidae</taxon>
        <taxon>Aleyrodinae</taxon>
        <taxon>Bemisia</taxon>
    </lineage>
</organism>
<dbReference type="Pfam" id="PF07898">
    <property type="entry name" value="DUF1676"/>
    <property type="match status" value="1"/>
</dbReference>
<evidence type="ECO:0008006" key="5">
    <source>
        <dbReference type="Google" id="ProtNLM"/>
    </source>
</evidence>
<dbReference type="PANTHER" id="PTHR21879">
    <property type="entry name" value="FI03362P-RELATED-RELATED"/>
    <property type="match status" value="1"/>
</dbReference>
<feature type="region of interest" description="Disordered" evidence="1">
    <location>
        <begin position="299"/>
        <end position="320"/>
    </location>
</feature>
<keyword evidence="4" id="KW-1185">Reference proteome</keyword>
<gene>
    <name evidence="3" type="ORF">BEMITA_LOCUS7272</name>
</gene>
<evidence type="ECO:0000256" key="2">
    <source>
        <dbReference type="SAM" id="Phobius"/>
    </source>
</evidence>
<sequence>MRRRTPGSHCTPTVFTVGFRMTFVKSIRITFLGSICLIVIASETTAQFYDNQKFITGLKLALNVYRQCEKQDIMICLKSRALKLIERASNSKSISIYDGITLIKSADTDGRSFSKKHLSGVEGEKTDEKTLDEMLKHNFDSFMQTHSIQLRVPKAISDGIQEVKDYLLINDNTVEGRDKKKKKMGQFVMWAMMVKGGMIAMFFKGLAIVSGTALVASKVALTLASIIAIKALFSSGHSAHEKTTYEIVKTPIVTNSHQYSASSHVGDWGPAEVEGSGPYARTLELPVKPNYPYQYHQHQDNAHKTDMKPSPVDHSHYGNY</sequence>
<evidence type="ECO:0000313" key="3">
    <source>
        <dbReference type="EMBL" id="CAH0770406.1"/>
    </source>
</evidence>
<dbReference type="EMBL" id="OU963865">
    <property type="protein sequence ID" value="CAH0770406.1"/>
    <property type="molecule type" value="Genomic_DNA"/>
</dbReference>
<accession>A0A9P0CBU5</accession>
<protein>
    <recommendedName>
        <fullName evidence="5">Osiris 21</fullName>
    </recommendedName>
</protein>
<dbReference type="PANTHER" id="PTHR21879:SF14">
    <property type="entry name" value="OSIRIS 8"/>
    <property type="match status" value="1"/>
</dbReference>
<name>A0A9P0CBU5_BEMTA</name>
<dbReference type="AlphaFoldDB" id="A0A9P0CBU5"/>
<keyword evidence="2" id="KW-0812">Transmembrane</keyword>
<dbReference type="GO" id="GO:0016020">
    <property type="term" value="C:membrane"/>
    <property type="evidence" value="ECO:0007669"/>
    <property type="project" value="TreeGrafter"/>
</dbReference>
<feature type="transmembrane region" description="Helical" evidence="2">
    <location>
        <begin position="187"/>
        <end position="209"/>
    </location>
</feature>
<dbReference type="InterPro" id="IPR012464">
    <property type="entry name" value="DUF1676"/>
</dbReference>
<reference evidence="3" key="1">
    <citation type="submission" date="2021-12" db="EMBL/GenBank/DDBJ databases">
        <authorList>
            <person name="King R."/>
        </authorList>
    </citation>
    <scope>NUCLEOTIDE SEQUENCE</scope>
</reference>
<keyword evidence="2" id="KW-1133">Transmembrane helix</keyword>
<keyword evidence="2" id="KW-0472">Membrane</keyword>